<dbReference type="NCBIfam" id="NF033832">
    <property type="entry name" value="sce7726_fam"/>
    <property type="match status" value="1"/>
</dbReference>
<accession>A0A558DGM0</accession>
<dbReference type="InterPro" id="IPR047729">
    <property type="entry name" value="Sce7726-like"/>
</dbReference>
<evidence type="ECO:0000313" key="1">
    <source>
        <dbReference type="EMBL" id="TVT60166.1"/>
    </source>
</evidence>
<sequence length="210" mass="24296">MSESAIKAKLIDFLLSQPLQSKLVIANEMVFADGSRRADLVLITNAIQAFEIKSEKDNLDKLPEQLADYEKYFQSVYVVCHRKHLQNIRKINKKFGILLATNDGIISIRKATYRKRIKPIFLLGHLDRNTLLGILRLTDSTRRPKGYISINELRTYLCGKLEYKFLYDAVKEYLSTKYERSNDQFLSERGAITIEDDLLLLSKTQQTITM</sequence>
<dbReference type="EMBL" id="VMRY01000001">
    <property type="protein sequence ID" value="TVT60166.1"/>
    <property type="molecule type" value="Genomic_DNA"/>
</dbReference>
<dbReference type="Proteomes" id="UP000317355">
    <property type="component" value="Unassembled WGS sequence"/>
</dbReference>
<evidence type="ECO:0000313" key="2">
    <source>
        <dbReference type="Proteomes" id="UP000317355"/>
    </source>
</evidence>
<reference evidence="1 2" key="1">
    <citation type="submission" date="2019-07" db="EMBL/GenBank/DDBJ databases">
        <title>The pathways for chlorine oxyanion respiration interact through the shared metabolite chlorate.</title>
        <authorList>
            <person name="Barnum T.P."/>
            <person name="Cheng Y."/>
            <person name="Hill K.A."/>
            <person name="Lucas L.N."/>
            <person name="Carlson H.K."/>
            <person name="Coates J.D."/>
        </authorList>
    </citation>
    <scope>NUCLEOTIDE SEQUENCE [LARGE SCALE GENOMIC DNA]</scope>
    <source>
        <strain evidence="1">BK-3</strain>
    </source>
</reference>
<dbReference type="AlphaFoldDB" id="A0A558DGM0"/>
<comment type="caution">
    <text evidence="1">The sequence shown here is derived from an EMBL/GenBank/DDBJ whole genome shotgun (WGS) entry which is preliminary data.</text>
</comment>
<gene>
    <name evidence="1" type="ORF">FHK82_00185</name>
</gene>
<proteinExistence type="predicted"/>
<organism evidence="1 2">
    <name type="scientific">Sedimenticola thiotaurini</name>
    <dbReference type="NCBI Taxonomy" id="1543721"/>
    <lineage>
        <taxon>Bacteria</taxon>
        <taxon>Pseudomonadati</taxon>
        <taxon>Pseudomonadota</taxon>
        <taxon>Gammaproteobacteria</taxon>
        <taxon>Chromatiales</taxon>
        <taxon>Sedimenticolaceae</taxon>
        <taxon>Sedimenticola</taxon>
    </lineage>
</organism>
<name>A0A558DGM0_9GAMM</name>
<protein>
    <submittedName>
        <fullName evidence="1">Sce7726 family protein</fullName>
    </submittedName>
</protein>